<evidence type="ECO:0000313" key="2">
    <source>
        <dbReference type="EMBL" id="KAK3221141.1"/>
    </source>
</evidence>
<protein>
    <recommendedName>
        <fullName evidence="1">F-box domain-containing protein</fullName>
    </recommendedName>
</protein>
<dbReference type="EMBL" id="JANJYJ010000004">
    <property type="protein sequence ID" value="KAK3221141.1"/>
    <property type="molecule type" value="Genomic_DNA"/>
</dbReference>
<dbReference type="Pfam" id="PF08268">
    <property type="entry name" value="FBA_3"/>
    <property type="match status" value="1"/>
</dbReference>
<dbReference type="InterPro" id="IPR017451">
    <property type="entry name" value="F-box-assoc_interact_dom"/>
</dbReference>
<reference evidence="2" key="1">
    <citation type="journal article" date="2023" name="Plant J.">
        <title>Genome sequences and population genomics provide insights into the demographic history, inbreeding, and mutation load of two 'living fossil' tree species of Dipteronia.</title>
        <authorList>
            <person name="Feng Y."/>
            <person name="Comes H.P."/>
            <person name="Chen J."/>
            <person name="Zhu S."/>
            <person name="Lu R."/>
            <person name="Zhang X."/>
            <person name="Li P."/>
            <person name="Qiu J."/>
            <person name="Olsen K.M."/>
            <person name="Qiu Y."/>
        </authorList>
    </citation>
    <scope>NUCLEOTIDE SEQUENCE</scope>
    <source>
        <strain evidence="2">NBL</strain>
    </source>
</reference>
<dbReference type="SUPFAM" id="SSF81383">
    <property type="entry name" value="F-box domain"/>
    <property type="match status" value="1"/>
</dbReference>
<name>A0AAE0AN17_9ROSI</name>
<dbReference type="Gene3D" id="1.20.1280.50">
    <property type="match status" value="1"/>
</dbReference>
<feature type="domain" description="F-box" evidence="1">
    <location>
        <begin position="17"/>
        <end position="55"/>
    </location>
</feature>
<accession>A0AAE0AN17</accession>
<proteinExistence type="predicted"/>
<dbReference type="SMART" id="SM00256">
    <property type="entry name" value="FBOX"/>
    <property type="match status" value="1"/>
</dbReference>
<evidence type="ECO:0000313" key="3">
    <source>
        <dbReference type="Proteomes" id="UP001281410"/>
    </source>
</evidence>
<dbReference type="PANTHER" id="PTHR35546:SF115">
    <property type="entry name" value="F-BOX DOMAIN-CONTAINING PROTEIN"/>
    <property type="match status" value="1"/>
</dbReference>
<dbReference type="PANTHER" id="PTHR35546">
    <property type="entry name" value="F-BOX PROTEIN INTERACTION DOMAIN PROTEIN-RELATED"/>
    <property type="match status" value="1"/>
</dbReference>
<keyword evidence="3" id="KW-1185">Reference proteome</keyword>
<dbReference type="InterPro" id="IPR001810">
    <property type="entry name" value="F-box_dom"/>
</dbReference>
<dbReference type="InterPro" id="IPR055290">
    <property type="entry name" value="At3g26010-like"/>
</dbReference>
<comment type="caution">
    <text evidence="2">The sequence shown here is derived from an EMBL/GenBank/DDBJ whole genome shotgun (WGS) entry which is preliminary data.</text>
</comment>
<dbReference type="AlphaFoldDB" id="A0AAE0AN17"/>
<gene>
    <name evidence="2" type="ORF">Dsin_015111</name>
</gene>
<dbReference type="InterPro" id="IPR013187">
    <property type="entry name" value="F-box-assoc_dom_typ3"/>
</dbReference>
<evidence type="ECO:0000259" key="1">
    <source>
        <dbReference type="SMART" id="SM00256"/>
    </source>
</evidence>
<sequence>MSSVNSNKKLNSIADNDDIMTEILVRLPLKSILRCKSVSRQWRSLISAPHFCRRIYPDPYLVSSLLLHKISLFTHEYDFVPLIDKPTSPPFKTLTFVNHPLVLRILQSCHGLLFCSSFTNRDFGRDHYYIYNPTTKQFRTLPLPPGGQDSTMVRGMTLAYDPHKSPHYKVVCVRKPNSRQDYLGIYSRLGNLYPYDRHCVRMGYYSRYQIEIYSSETRSWQLSGRPFIAHYGLDFRRGVFWNGSVHWVNYFSPSLYFKVDDEKLQKMPMPATPIPDGGRRLMYFDESREHLHLVETYRITKFNVYEMETDYSGWFVKYQVDLDSLTIAFPEMISTHLDPSDFAILGIIREADDGESYMVFHIPGKVIRHNLNGKTFNMICDLSPGRENGYLRFNWFDAYHYIETIASI</sequence>
<organism evidence="2 3">
    <name type="scientific">Dipteronia sinensis</name>
    <dbReference type="NCBI Taxonomy" id="43782"/>
    <lineage>
        <taxon>Eukaryota</taxon>
        <taxon>Viridiplantae</taxon>
        <taxon>Streptophyta</taxon>
        <taxon>Embryophyta</taxon>
        <taxon>Tracheophyta</taxon>
        <taxon>Spermatophyta</taxon>
        <taxon>Magnoliopsida</taxon>
        <taxon>eudicotyledons</taxon>
        <taxon>Gunneridae</taxon>
        <taxon>Pentapetalae</taxon>
        <taxon>rosids</taxon>
        <taxon>malvids</taxon>
        <taxon>Sapindales</taxon>
        <taxon>Sapindaceae</taxon>
        <taxon>Hippocastanoideae</taxon>
        <taxon>Acereae</taxon>
        <taxon>Dipteronia</taxon>
    </lineage>
</organism>
<dbReference type="CDD" id="cd22157">
    <property type="entry name" value="F-box_AtFBW1-like"/>
    <property type="match status" value="1"/>
</dbReference>
<dbReference type="NCBIfam" id="TIGR01640">
    <property type="entry name" value="F_box_assoc_1"/>
    <property type="match status" value="1"/>
</dbReference>
<dbReference type="Proteomes" id="UP001281410">
    <property type="component" value="Unassembled WGS sequence"/>
</dbReference>
<dbReference type="Pfam" id="PF00646">
    <property type="entry name" value="F-box"/>
    <property type="match status" value="1"/>
</dbReference>
<dbReference type="InterPro" id="IPR036047">
    <property type="entry name" value="F-box-like_dom_sf"/>
</dbReference>